<sequence>DTEGIKPYTVEDWVNLVLFIQWAEKGEKPLYFRLGDLQSATLGHGFIVNRYSNMTPKAYNNGWRNIGLEFDLNMDKWGFESIFNNILGPNLCGIRGYVKPLKLADSEIPILNELALGVSYATDVETGVYVDTYTNLPEKNVQIIGADLDLPILDGWLIYFFDIAHILNHGDGWATGFMGGKDFNFLSLAYKFEYRNLGSDFLPRFFDNYYEFSKPKLVQSPSDVRYNGWYGELNFSILKAVGILISYEDSFKGASKIEGNPRLHGTLILNENLFAITNQRISVSAEYDHKNFDRGRAEDIAIQGKFLYGVSQNVDIIYVYTQRYTSDGNPIRSTSIETKLHF</sequence>
<evidence type="ECO:0008006" key="3">
    <source>
        <dbReference type="Google" id="ProtNLM"/>
    </source>
</evidence>
<feature type="non-terminal residue" evidence="1">
    <location>
        <position position="1"/>
    </location>
</feature>
<dbReference type="EMBL" id="PEWN01000049">
    <property type="protein sequence ID" value="PIU51720.1"/>
    <property type="molecule type" value="Genomic_DNA"/>
</dbReference>
<proteinExistence type="predicted"/>
<protein>
    <recommendedName>
        <fullName evidence="3">TonB-dependent receptor-like beta-barrel domain-containing protein</fullName>
    </recommendedName>
</protein>
<evidence type="ECO:0000313" key="2">
    <source>
        <dbReference type="Proteomes" id="UP000229227"/>
    </source>
</evidence>
<comment type="caution">
    <text evidence="1">The sequence shown here is derived from an EMBL/GenBank/DDBJ whole genome shotgun (WGS) entry which is preliminary data.</text>
</comment>
<accession>A0A2M6ZH41</accession>
<evidence type="ECO:0000313" key="1">
    <source>
        <dbReference type="EMBL" id="PIU51720.1"/>
    </source>
</evidence>
<dbReference type="Proteomes" id="UP000229227">
    <property type="component" value="Unassembled WGS sequence"/>
</dbReference>
<name>A0A2M6ZH41_9BACT</name>
<organism evidence="1 2">
    <name type="scientific">Candidatus Desantisbacteria bacterium CG07_land_8_20_14_0_80_39_15</name>
    <dbReference type="NCBI Taxonomy" id="1974549"/>
    <lineage>
        <taxon>Bacteria</taxon>
        <taxon>Candidatus Desantisiibacteriota</taxon>
    </lineage>
</organism>
<gene>
    <name evidence="1" type="ORF">COS91_03170</name>
</gene>
<dbReference type="AlphaFoldDB" id="A0A2M6ZH41"/>
<reference evidence="2" key="1">
    <citation type="submission" date="2017-09" db="EMBL/GenBank/DDBJ databases">
        <title>Depth-based differentiation of microbial function through sediment-hosted aquifers and enrichment of novel symbionts in the deep terrestrial subsurface.</title>
        <authorList>
            <person name="Probst A.J."/>
            <person name="Ladd B."/>
            <person name="Jarett J.K."/>
            <person name="Geller-Mcgrath D.E."/>
            <person name="Sieber C.M.K."/>
            <person name="Emerson J.B."/>
            <person name="Anantharaman K."/>
            <person name="Thomas B.C."/>
            <person name="Malmstrom R."/>
            <person name="Stieglmeier M."/>
            <person name="Klingl A."/>
            <person name="Woyke T."/>
            <person name="Ryan C.M."/>
            <person name="Banfield J.F."/>
        </authorList>
    </citation>
    <scope>NUCLEOTIDE SEQUENCE [LARGE SCALE GENOMIC DNA]</scope>
</reference>